<feature type="DNA-binding region" description="H-T-H motif" evidence="2">
    <location>
        <begin position="38"/>
        <end position="57"/>
    </location>
</feature>
<reference evidence="4 5" key="1">
    <citation type="submission" date="2023-07" db="EMBL/GenBank/DDBJ databases">
        <title>Sequencing the genomes of 1000 actinobacteria strains.</title>
        <authorList>
            <person name="Klenk H.-P."/>
        </authorList>
    </citation>
    <scope>NUCLEOTIDE SEQUENCE [LARGE SCALE GENOMIC DNA]</scope>
    <source>
        <strain evidence="4 5">DSM 17163</strain>
    </source>
</reference>
<dbReference type="PROSITE" id="PS50977">
    <property type="entry name" value="HTH_TETR_2"/>
    <property type="match status" value="1"/>
</dbReference>
<organism evidence="4 5">
    <name type="scientific">Trueperella bonasi</name>
    <dbReference type="NCBI Taxonomy" id="312286"/>
    <lineage>
        <taxon>Bacteria</taxon>
        <taxon>Bacillati</taxon>
        <taxon>Actinomycetota</taxon>
        <taxon>Actinomycetes</taxon>
        <taxon>Actinomycetales</taxon>
        <taxon>Actinomycetaceae</taxon>
        <taxon>Trueperella</taxon>
    </lineage>
</organism>
<evidence type="ECO:0000256" key="2">
    <source>
        <dbReference type="PROSITE-ProRule" id="PRU00335"/>
    </source>
</evidence>
<sequence>MSPKISAPSVREHHDMMFERLIDAAEHVLRNDGPAALTAGVVAKSAGIARNSIYRYVDSVDDLRVLVLERYIPHWGERLAQAIDDHEEPYDRLKSLIALSLDIGAEAGHQWLVDVLTFGMTRGKKSGEPPSGREVQSRSGAVMNFHQELARNIAQLWKELMPADAAINARMTRSLLDAGLKLLDQGQDVERVKATSMRVLDALRAGD</sequence>
<dbReference type="InterPro" id="IPR009057">
    <property type="entry name" value="Homeodomain-like_sf"/>
</dbReference>
<keyword evidence="5" id="KW-1185">Reference proteome</keyword>
<accession>A0ABT9NFX5</accession>
<comment type="caution">
    <text evidence="4">The sequence shown here is derived from an EMBL/GenBank/DDBJ whole genome shotgun (WGS) entry which is preliminary data.</text>
</comment>
<gene>
    <name evidence="4" type="ORF">J2S70_000886</name>
</gene>
<proteinExistence type="predicted"/>
<evidence type="ECO:0000256" key="1">
    <source>
        <dbReference type="ARBA" id="ARBA00023125"/>
    </source>
</evidence>
<dbReference type="Proteomes" id="UP001243212">
    <property type="component" value="Unassembled WGS sequence"/>
</dbReference>
<dbReference type="InterPro" id="IPR001647">
    <property type="entry name" value="HTH_TetR"/>
</dbReference>
<dbReference type="RefSeq" id="WP_307682536.1">
    <property type="nucleotide sequence ID" value="NZ_JAUSQX010000001.1"/>
</dbReference>
<dbReference type="EMBL" id="JAUSQX010000001">
    <property type="protein sequence ID" value="MDP9806304.1"/>
    <property type="molecule type" value="Genomic_DNA"/>
</dbReference>
<evidence type="ECO:0000259" key="3">
    <source>
        <dbReference type="PROSITE" id="PS50977"/>
    </source>
</evidence>
<evidence type="ECO:0000313" key="5">
    <source>
        <dbReference type="Proteomes" id="UP001243212"/>
    </source>
</evidence>
<dbReference type="Gene3D" id="1.10.357.10">
    <property type="entry name" value="Tetracycline Repressor, domain 2"/>
    <property type="match status" value="1"/>
</dbReference>
<feature type="domain" description="HTH tetR-type" evidence="3">
    <location>
        <begin position="15"/>
        <end position="75"/>
    </location>
</feature>
<protein>
    <submittedName>
        <fullName evidence="4">AcrR family transcriptional regulator</fullName>
    </submittedName>
</protein>
<dbReference type="Pfam" id="PF00440">
    <property type="entry name" value="TetR_N"/>
    <property type="match status" value="1"/>
</dbReference>
<name>A0ABT9NFX5_9ACTO</name>
<evidence type="ECO:0000313" key="4">
    <source>
        <dbReference type="EMBL" id="MDP9806304.1"/>
    </source>
</evidence>
<keyword evidence="1 2" id="KW-0238">DNA-binding</keyword>
<dbReference type="SUPFAM" id="SSF46689">
    <property type="entry name" value="Homeodomain-like"/>
    <property type="match status" value="1"/>
</dbReference>